<gene>
    <name evidence="3" type="ORF">CEUTPL_LOCUS2244</name>
</gene>
<dbReference type="PANTHER" id="PTHR23352">
    <property type="entry name" value="NEURAL PROLIFERATION DIFFERENTIATION AND CONTROL PROTEIN-1 NPDC-1 PROTEIN"/>
    <property type="match status" value="1"/>
</dbReference>
<dbReference type="OrthoDB" id="6270617at2759"/>
<name>A0A9P0DG86_9CUCU</name>
<feature type="transmembrane region" description="Helical" evidence="2">
    <location>
        <begin position="413"/>
        <end position="440"/>
    </location>
</feature>
<dbReference type="InterPro" id="IPR009635">
    <property type="entry name" value="NPDC1"/>
</dbReference>
<keyword evidence="2" id="KW-0472">Membrane</keyword>
<accession>A0A9P0DG86</accession>
<feature type="transmembrane region" description="Helical" evidence="2">
    <location>
        <begin position="31"/>
        <end position="49"/>
    </location>
</feature>
<evidence type="ECO:0000313" key="4">
    <source>
        <dbReference type="Proteomes" id="UP001152799"/>
    </source>
</evidence>
<feature type="compositionally biased region" description="Acidic residues" evidence="1">
    <location>
        <begin position="510"/>
        <end position="519"/>
    </location>
</feature>
<sequence>MPRTLLISRCENGRALKTTYGIRKVRSNMKFSFIIGAVTVFLWCGIAIADSRILNDLKYLEYLNDLDRRNVELDDIHRQWPFHNIARDLDEEGDNADVSEIDREKLLEAVNLARVELANKHHQNYRDRLFDRLEDGFKQLKETTDRADQLSQYRRYKPFEQDALEEARMYPERNDEAKFDDEENNSYQNSDIIIDENEEEEPIIRPALPRPFFPRIAPVEKPMHYETAFQDSSSETEEEPPEDQVIEVDEMPHIRPTFPKSYLFPRIAPVDIPVNYKIDDFDEPKIEDNNHHHDMHEEYKFKDGEEFPHSNVFNEVAVAEDPSEFAVGPTDPRFYRDAEENKAKPQDDSSQLIGTKTYYLQKPKMNSRSDLQKQQQLGLFRDAQETNPHLEHKPGKDVEVVPFKPSDAEADTAGVYIIAIIAGISAAATVGLIAVGIGWYNLQKHMKNAEDSDYPSYGIVGPNKDFEKKDRDEAGDRRLAQSAQMYHYQHQKQQIIAMGRNPQGHGSQSDTDEEEDEEGNYTVYECPGLASIEGPLEVKNPMFDDDLLTPSLTPSNPTNNATNK</sequence>
<feature type="compositionally biased region" description="Polar residues" evidence="1">
    <location>
        <begin position="550"/>
        <end position="564"/>
    </location>
</feature>
<keyword evidence="2" id="KW-0812">Transmembrane</keyword>
<feature type="region of interest" description="Disordered" evidence="1">
    <location>
        <begin position="500"/>
        <end position="564"/>
    </location>
</feature>
<dbReference type="Proteomes" id="UP001152799">
    <property type="component" value="Chromosome 10"/>
</dbReference>
<reference evidence="3" key="1">
    <citation type="submission" date="2022-01" db="EMBL/GenBank/DDBJ databases">
        <authorList>
            <person name="King R."/>
        </authorList>
    </citation>
    <scope>NUCLEOTIDE SEQUENCE</scope>
</reference>
<keyword evidence="4" id="KW-1185">Reference proteome</keyword>
<dbReference type="GO" id="GO:0016020">
    <property type="term" value="C:membrane"/>
    <property type="evidence" value="ECO:0007669"/>
    <property type="project" value="InterPro"/>
</dbReference>
<dbReference type="EMBL" id="OU892286">
    <property type="protein sequence ID" value="CAH1123228.1"/>
    <property type="molecule type" value="Genomic_DNA"/>
</dbReference>
<dbReference type="PANTHER" id="PTHR23352:SF2">
    <property type="entry name" value="NEURAL PROLIFERATION DIFFERENTIATION AND CONTROL PROTEIN 1"/>
    <property type="match status" value="1"/>
</dbReference>
<proteinExistence type="predicted"/>
<evidence type="ECO:0000256" key="1">
    <source>
        <dbReference type="SAM" id="MobiDB-lite"/>
    </source>
</evidence>
<keyword evidence="2" id="KW-1133">Transmembrane helix</keyword>
<dbReference type="Pfam" id="PF06809">
    <property type="entry name" value="NPDC1"/>
    <property type="match status" value="1"/>
</dbReference>
<dbReference type="AlphaFoldDB" id="A0A9P0DG86"/>
<protein>
    <submittedName>
        <fullName evidence="3">Uncharacterized protein</fullName>
    </submittedName>
</protein>
<evidence type="ECO:0000256" key="2">
    <source>
        <dbReference type="SAM" id="Phobius"/>
    </source>
</evidence>
<organism evidence="3 4">
    <name type="scientific">Ceutorhynchus assimilis</name>
    <name type="common">cabbage seed weevil</name>
    <dbReference type="NCBI Taxonomy" id="467358"/>
    <lineage>
        <taxon>Eukaryota</taxon>
        <taxon>Metazoa</taxon>
        <taxon>Ecdysozoa</taxon>
        <taxon>Arthropoda</taxon>
        <taxon>Hexapoda</taxon>
        <taxon>Insecta</taxon>
        <taxon>Pterygota</taxon>
        <taxon>Neoptera</taxon>
        <taxon>Endopterygota</taxon>
        <taxon>Coleoptera</taxon>
        <taxon>Polyphaga</taxon>
        <taxon>Cucujiformia</taxon>
        <taxon>Curculionidae</taxon>
        <taxon>Ceutorhynchinae</taxon>
        <taxon>Ceutorhynchus</taxon>
    </lineage>
</organism>
<evidence type="ECO:0000313" key="3">
    <source>
        <dbReference type="EMBL" id="CAH1123228.1"/>
    </source>
</evidence>